<sequence length="100" mass="10813">MAAFLTVWLDTESCTPDRLKCLRVSLKTLWIPDLKIKKKINEASRYLRSGVTPTSPAPFPHTSCAGDNTTSPPPTPTPLSSENTASDLSGIAVASLRWVS</sequence>
<comment type="caution">
    <text evidence="2">The sequence shown here is derived from an EMBL/GenBank/DDBJ whole genome shotgun (WGS) entry which is preliminary data.</text>
</comment>
<dbReference type="EMBL" id="JACVVK020000309">
    <property type="protein sequence ID" value="KAK7479147.1"/>
    <property type="molecule type" value="Genomic_DNA"/>
</dbReference>
<protein>
    <submittedName>
        <fullName evidence="2">Uncharacterized protein</fullName>
    </submittedName>
</protein>
<name>A0ABD0JWV6_9CAEN</name>
<evidence type="ECO:0000313" key="3">
    <source>
        <dbReference type="Proteomes" id="UP001519460"/>
    </source>
</evidence>
<evidence type="ECO:0000313" key="2">
    <source>
        <dbReference type="EMBL" id="KAK7479147.1"/>
    </source>
</evidence>
<accession>A0ABD0JWV6</accession>
<gene>
    <name evidence="2" type="ORF">BaRGS_00029588</name>
</gene>
<keyword evidence="3" id="KW-1185">Reference proteome</keyword>
<dbReference type="Proteomes" id="UP001519460">
    <property type="component" value="Unassembled WGS sequence"/>
</dbReference>
<feature type="region of interest" description="Disordered" evidence="1">
    <location>
        <begin position="49"/>
        <end position="86"/>
    </location>
</feature>
<dbReference type="AlphaFoldDB" id="A0ABD0JWV6"/>
<evidence type="ECO:0000256" key="1">
    <source>
        <dbReference type="SAM" id="MobiDB-lite"/>
    </source>
</evidence>
<reference evidence="2 3" key="1">
    <citation type="journal article" date="2023" name="Sci. Data">
        <title>Genome assembly of the Korean intertidal mud-creeper Batillaria attramentaria.</title>
        <authorList>
            <person name="Patra A.K."/>
            <person name="Ho P.T."/>
            <person name="Jun S."/>
            <person name="Lee S.J."/>
            <person name="Kim Y."/>
            <person name="Won Y.J."/>
        </authorList>
    </citation>
    <scope>NUCLEOTIDE SEQUENCE [LARGE SCALE GENOMIC DNA]</scope>
    <source>
        <strain evidence="2">Wonlab-2016</strain>
    </source>
</reference>
<organism evidence="2 3">
    <name type="scientific">Batillaria attramentaria</name>
    <dbReference type="NCBI Taxonomy" id="370345"/>
    <lineage>
        <taxon>Eukaryota</taxon>
        <taxon>Metazoa</taxon>
        <taxon>Spiralia</taxon>
        <taxon>Lophotrochozoa</taxon>
        <taxon>Mollusca</taxon>
        <taxon>Gastropoda</taxon>
        <taxon>Caenogastropoda</taxon>
        <taxon>Sorbeoconcha</taxon>
        <taxon>Cerithioidea</taxon>
        <taxon>Batillariidae</taxon>
        <taxon>Batillaria</taxon>
    </lineage>
</organism>
<proteinExistence type="predicted"/>